<feature type="transmembrane region" description="Helical" evidence="6">
    <location>
        <begin position="74"/>
        <end position="93"/>
    </location>
</feature>
<dbReference type="InterPro" id="IPR018393">
    <property type="entry name" value="NADHpl_OxRdtase_5_subgr"/>
</dbReference>
<feature type="domain" description="NADH:quinone oxidoreductase/Mrp antiporter transmembrane" evidence="7">
    <location>
        <begin position="122"/>
        <end position="409"/>
    </location>
</feature>
<feature type="non-terminal residue" evidence="9">
    <location>
        <position position="536"/>
    </location>
</feature>
<organism evidence="9 10">
    <name type="scientific">Hydrogenobacter hydrogenophilus</name>
    <dbReference type="NCBI Taxonomy" id="35835"/>
    <lineage>
        <taxon>Bacteria</taxon>
        <taxon>Pseudomonadati</taxon>
        <taxon>Aquificota</taxon>
        <taxon>Aquificia</taxon>
        <taxon>Aquificales</taxon>
        <taxon>Aquificaceae</taxon>
        <taxon>Hydrogenobacter</taxon>
    </lineage>
</organism>
<dbReference type="PRINTS" id="PR01435">
    <property type="entry name" value="NPOXDRDTASE5"/>
</dbReference>
<evidence type="ECO:0000256" key="5">
    <source>
        <dbReference type="RuleBase" id="RU000320"/>
    </source>
</evidence>
<dbReference type="GO" id="GO:0015990">
    <property type="term" value="P:electron transport coupled proton transport"/>
    <property type="evidence" value="ECO:0007669"/>
    <property type="project" value="TreeGrafter"/>
</dbReference>
<keyword evidence="2 5" id="KW-0812">Transmembrane</keyword>
<evidence type="ECO:0000259" key="8">
    <source>
        <dbReference type="Pfam" id="PF00662"/>
    </source>
</evidence>
<dbReference type="Proteomes" id="UP000218627">
    <property type="component" value="Unassembled WGS sequence"/>
</dbReference>
<evidence type="ECO:0000313" key="10">
    <source>
        <dbReference type="Proteomes" id="UP000218627"/>
    </source>
</evidence>
<dbReference type="PANTHER" id="PTHR42829">
    <property type="entry name" value="NADH-UBIQUINONE OXIDOREDUCTASE CHAIN 5"/>
    <property type="match status" value="1"/>
</dbReference>
<feature type="domain" description="NADH-Ubiquinone oxidoreductase (complex I) chain 5 N-terminal" evidence="8">
    <location>
        <begin position="62"/>
        <end position="96"/>
    </location>
</feature>
<evidence type="ECO:0000256" key="4">
    <source>
        <dbReference type="ARBA" id="ARBA00023136"/>
    </source>
</evidence>
<dbReference type="GO" id="GO:0042773">
    <property type="term" value="P:ATP synthesis coupled electron transport"/>
    <property type="evidence" value="ECO:0007669"/>
    <property type="project" value="InterPro"/>
</dbReference>
<accession>A0A285P6F3</accession>
<evidence type="ECO:0000256" key="1">
    <source>
        <dbReference type="ARBA" id="ARBA00004127"/>
    </source>
</evidence>
<evidence type="ECO:0000256" key="6">
    <source>
        <dbReference type="SAM" id="Phobius"/>
    </source>
</evidence>
<protein>
    <submittedName>
        <fullName evidence="9">NADH-quinone oxidoreductase subunit L</fullName>
    </submittedName>
</protein>
<proteinExistence type="predicted"/>
<feature type="transmembrane region" description="Helical" evidence="6">
    <location>
        <begin position="168"/>
        <end position="187"/>
    </location>
</feature>
<feature type="transmembrane region" description="Helical" evidence="6">
    <location>
        <begin position="51"/>
        <end position="68"/>
    </location>
</feature>
<feature type="transmembrane region" description="Helical" evidence="6">
    <location>
        <begin position="105"/>
        <end position="132"/>
    </location>
</feature>
<dbReference type="Pfam" id="PF00662">
    <property type="entry name" value="Proton_antipo_N"/>
    <property type="match status" value="1"/>
</dbReference>
<dbReference type="Pfam" id="PF00361">
    <property type="entry name" value="Proton_antipo_M"/>
    <property type="match status" value="1"/>
</dbReference>
<dbReference type="RefSeq" id="WP_096603610.1">
    <property type="nucleotide sequence ID" value="NZ_OBEN01000020.1"/>
</dbReference>
<feature type="transmembrane region" description="Helical" evidence="6">
    <location>
        <begin position="396"/>
        <end position="415"/>
    </location>
</feature>
<dbReference type="OrthoDB" id="9807568at2"/>
<dbReference type="AlphaFoldDB" id="A0A285P6F3"/>
<feature type="transmembrane region" description="Helical" evidence="6">
    <location>
        <begin position="325"/>
        <end position="343"/>
    </location>
</feature>
<evidence type="ECO:0000256" key="3">
    <source>
        <dbReference type="ARBA" id="ARBA00022989"/>
    </source>
</evidence>
<keyword evidence="3 6" id="KW-1133">Transmembrane helix</keyword>
<comment type="subcellular location">
    <subcellularLocation>
        <location evidence="1">Endomembrane system</location>
        <topology evidence="1">Multi-pass membrane protein</topology>
    </subcellularLocation>
    <subcellularLocation>
        <location evidence="5">Membrane</location>
        <topology evidence="5">Multi-pass membrane protein</topology>
    </subcellularLocation>
</comment>
<dbReference type="InterPro" id="IPR003945">
    <property type="entry name" value="NU5C-like"/>
</dbReference>
<dbReference type="GO" id="GO:0012505">
    <property type="term" value="C:endomembrane system"/>
    <property type="evidence" value="ECO:0007669"/>
    <property type="project" value="UniProtKB-SubCell"/>
</dbReference>
<dbReference type="InterPro" id="IPR001516">
    <property type="entry name" value="Proton_antipo_N"/>
</dbReference>
<reference evidence="10" key="1">
    <citation type="submission" date="2017-09" db="EMBL/GenBank/DDBJ databases">
        <authorList>
            <person name="Varghese N."/>
            <person name="Submissions S."/>
        </authorList>
    </citation>
    <scope>NUCLEOTIDE SEQUENCE [LARGE SCALE GENOMIC DNA]</scope>
    <source>
        <strain evidence="10">DSM 2913</strain>
    </source>
</reference>
<feature type="non-terminal residue" evidence="9">
    <location>
        <position position="1"/>
    </location>
</feature>
<dbReference type="InterPro" id="IPR001750">
    <property type="entry name" value="ND/Mrp_TM"/>
</dbReference>
<sequence length="536" mass="58884">LLLTPFFAFLVVGLAGKFLGDKLSAIITCTAGLVSFLLSLLSVSKALSEPFVIKLYDFLPFVSFGLYFDPLSSIMASVVTFVATLIFVYSIGYMHNLFGQWTFKFYAYLSLFLFAMLLIVLSDNLLGIFFGWEGVGLASYLLIGYFHTQKKASDASLEAFVMNRIGDWLFIFGIISAFYLFGSISLQDIFQKVSQVDKYTLGISALLLFGGAVGKSGQLPLHTWLPNAMAGPTPVSALLHAATMVAAGVYMVARLYPIFENSPESLKVVAIVGGLTALFSALAATSHTDIKKIIAFSTMSQLGLMYLALGLGDRVSAMFHLTTHAFFKALLFLSAGSVIAAFHHQVYDIYQTGGLRKYMPITYGSFLIGALALAGIFPFSGFFSKDMIIASAYESGIFWGVLASLVSFLTAYYIFREGFVMFHGEKEYEHKPHESPYIMVVPMVVLGVFATVSGFGEGIYSKILGTHKELHLNIAVISVAIALMGIGVAYIIYARGIIDHRRAYSLLKPIADTFREQFYTERLYHKVLAKGYLMVS</sequence>
<feature type="transmembrane region" description="Helical" evidence="6">
    <location>
        <begin position="237"/>
        <end position="256"/>
    </location>
</feature>
<dbReference type="EMBL" id="OBEN01000020">
    <property type="protein sequence ID" value="SNZ17028.1"/>
    <property type="molecule type" value="Genomic_DNA"/>
</dbReference>
<feature type="transmembrane region" description="Helical" evidence="6">
    <location>
        <begin position="435"/>
        <end position="460"/>
    </location>
</feature>
<dbReference type="GO" id="GO:0003954">
    <property type="term" value="F:NADH dehydrogenase activity"/>
    <property type="evidence" value="ECO:0007669"/>
    <property type="project" value="TreeGrafter"/>
</dbReference>
<evidence type="ECO:0000259" key="7">
    <source>
        <dbReference type="Pfam" id="PF00361"/>
    </source>
</evidence>
<keyword evidence="4 6" id="KW-0472">Membrane</keyword>
<gene>
    <name evidence="9" type="ORF">SAMN06265353_1763</name>
</gene>
<dbReference type="PANTHER" id="PTHR42829:SF2">
    <property type="entry name" value="NADH-UBIQUINONE OXIDOREDUCTASE CHAIN 5"/>
    <property type="match status" value="1"/>
</dbReference>
<feature type="transmembrane region" description="Helical" evidence="6">
    <location>
        <begin position="25"/>
        <end position="44"/>
    </location>
</feature>
<evidence type="ECO:0000313" key="9">
    <source>
        <dbReference type="EMBL" id="SNZ17028.1"/>
    </source>
</evidence>
<keyword evidence="10" id="KW-1185">Reference proteome</keyword>
<dbReference type="GO" id="GO:0016020">
    <property type="term" value="C:membrane"/>
    <property type="evidence" value="ECO:0007669"/>
    <property type="project" value="UniProtKB-SubCell"/>
</dbReference>
<evidence type="ECO:0000256" key="2">
    <source>
        <dbReference type="ARBA" id="ARBA00022692"/>
    </source>
</evidence>
<feature type="transmembrane region" description="Helical" evidence="6">
    <location>
        <begin position="268"/>
        <end position="287"/>
    </location>
</feature>
<feature type="transmembrane region" description="Helical" evidence="6">
    <location>
        <begin position="293"/>
        <end position="313"/>
    </location>
</feature>
<dbReference type="NCBIfam" id="TIGR01974">
    <property type="entry name" value="NDH_I_L"/>
    <property type="match status" value="1"/>
</dbReference>
<name>A0A285P6F3_9AQUI</name>
<dbReference type="NCBIfam" id="NF005141">
    <property type="entry name" value="PRK06590.1"/>
    <property type="match status" value="1"/>
</dbReference>
<dbReference type="PRINTS" id="PR01434">
    <property type="entry name" value="NADHDHGNASE5"/>
</dbReference>
<dbReference type="GO" id="GO:0008137">
    <property type="term" value="F:NADH dehydrogenase (ubiquinone) activity"/>
    <property type="evidence" value="ECO:0007669"/>
    <property type="project" value="InterPro"/>
</dbReference>
<feature type="transmembrane region" description="Helical" evidence="6">
    <location>
        <begin position="363"/>
        <end position="384"/>
    </location>
</feature>
<feature type="transmembrane region" description="Helical" evidence="6">
    <location>
        <begin position="472"/>
        <end position="493"/>
    </location>
</feature>